<keyword evidence="3 5" id="KW-1133">Transmembrane helix</keyword>
<keyword evidence="4 5" id="KW-0472">Membrane</keyword>
<dbReference type="Proteomes" id="UP000554342">
    <property type="component" value="Unassembled WGS sequence"/>
</dbReference>
<keyword evidence="2 5" id="KW-0812">Transmembrane</keyword>
<dbReference type="Gene3D" id="1.20.120.1630">
    <property type="match status" value="1"/>
</dbReference>
<proteinExistence type="predicted"/>
<dbReference type="RefSeq" id="WP_184001749.1">
    <property type="nucleotide sequence ID" value="NZ_BAABIF010000004.1"/>
</dbReference>
<feature type="transmembrane region" description="Helical" evidence="5">
    <location>
        <begin position="194"/>
        <end position="215"/>
    </location>
</feature>
<evidence type="ECO:0000256" key="4">
    <source>
        <dbReference type="ARBA" id="ARBA00023136"/>
    </source>
</evidence>
<dbReference type="Pfam" id="PF07298">
    <property type="entry name" value="NnrU"/>
    <property type="match status" value="1"/>
</dbReference>
<organism evidence="7 8">
    <name type="scientific">Stakelama sediminis</name>
    <dbReference type="NCBI Taxonomy" id="463200"/>
    <lineage>
        <taxon>Bacteria</taxon>
        <taxon>Pseudomonadati</taxon>
        <taxon>Pseudomonadota</taxon>
        <taxon>Alphaproteobacteria</taxon>
        <taxon>Sphingomonadales</taxon>
        <taxon>Sphingomonadaceae</taxon>
        <taxon>Stakelama</taxon>
    </lineage>
</organism>
<gene>
    <name evidence="7" type="ORF">FHR23_000968</name>
</gene>
<keyword evidence="8" id="KW-1185">Reference proteome</keyword>
<evidence type="ECO:0000256" key="3">
    <source>
        <dbReference type="ARBA" id="ARBA00022989"/>
    </source>
</evidence>
<dbReference type="EMBL" id="JACIJI010000001">
    <property type="protein sequence ID" value="MBB5718061.1"/>
    <property type="molecule type" value="Genomic_DNA"/>
</dbReference>
<evidence type="ECO:0000313" key="7">
    <source>
        <dbReference type="EMBL" id="MBB5718061.1"/>
    </source>
</evidence>
<name>A0A840YWF8_9SPHN</name>
<evidence type="ECO:0000256" key="5">
    <source>
        <dbReference type="SAM" id="Phobius"/>
    </source>
</evidence>
<feature type="transmembrane region" description="Helical" evidence="5">
    <location>
        <begin position="69"/>
        <end position="90"/>
    </location>
</feature>
<comment type="subcellular location">
    <subcellularLocation>
        <location evidence="1">Membrane</location>
        <topology evidence="1">Multi-pass membrane protein</topology>
    </subcellularLocation>
</comment>
<comment type="caution">
    <text evidence="7">The sequence shown here is derived from an EMBL/GenBank/DDBJ whole genome shotgun (WGS) entry which is preliminary data.</text>
</comment>
<dbReference type="InterPro" id="IPR009915">
    <property type="entry name" value="NnrU_dom"/>
</dbReference>
<evidence type="ECO:0000256" key="2">
    <source>
        <dbReference type="ARBA" id="ARBA00022692"/>
    </source>
</evidence>
<protein>
    <submittedName>
        <fullName evidence="7">Putative membrane protein</fullName>
    </submittedName>
</protein>
<evidence type="ECO:0000259" key="6">
    <source>
        <dbReference type="Pfam" id="PF07298"/>
    </source>
</evidence>
<sequence>MFNLILACAAFVGTHFLLSHPLRATLVARMGERGFLGLYSLISFITLGWMVVAYRAVPMQPYYWHVGTALWALATLIMLVASILLVGSLIGNPALPDPTPKTTSRPPAPRGVFAVTRHPMLWSFALWSLAHILVLPIASNIVLALAIAILSLVGAALQDRKKERLEPRFWERWEGVTSFWPFVALREGRAQWAAAWPGTGVTLGGIALWLIASWAHMPLAGWPAGIWRWIG</sequence>
<feature type="domain" description="NnrU" evidence="6">
    <location>
        <begin position="4"/>
        <end position="222"/>
    </location>
</feature>
<feature type="transmembrane region" description="Helical" evidence="5">
    <location>
        <begin position="124"/>
        <end position="157"/>
    </location>
</feature>
<evidence type="ECO:0000256" key="1">
    <source>
        <dbReference type="ARBA" id="ARBA00004141"/>
    </source>
</evidence>
<feature type="transmembrane region" description="Helical" evidence="5">
    <location>
        <begin position="34"/>
        <end position="57"/>
    </location>
</feature>
<dbReference type="AlphaFoldDB" id="A0A840YWF8"/>
<dbReference type="GO" id="GO:0016020">
    <property type="term" value="C:membrane"/>
    <property type="evidence" value="ECO:0007669"/>
    <property type="project" value="UniProtKB-SubCell"/>
</dbReference>
<accession>A0A840YWF8</accession>
<reference evidence="7 8" key="1">
    <citation type="submission" date="2020-08" db="EMBL/GenBank/DDBJ databases">
        <title>Genomic Encyclopedia of Type Strains, Phase IV (KMG-IV): sequencing the most valuable type-strain genomes for metagenomic binning, comparative biology and taxonomic classification.</title>
        <authorList>
            <person name="Goeker M."/>
        </authorList>
    </citation>
    <scope>NUCLEOTIDE SEQUENCE [LARGE SCALE GENOMIC DNA]</scope>
    <source>
        <strain evidence="7 8">DSM 27203</strain>
    </source>
</reference>
<evidence type="ECO:0000313" key="8">
    <source>
        <dbReference type="Proteomes" id="UP000554342"/>
    </source>
</evidence>